<proteinExistence type="predicted"/>
<dbReference type="OrthoDB" id="8479639at2"/>
<dbReference type="EMBL" id="QWLV01000001">
    <property type="protein sequence ID" value="RHW18757.1"/>
    <property type="molecule type" value="Genomic_DNA"/>
</dbReference>
<sequence>MKIMIAALLAAFAGMASAQGTAGAPAQDFDAAVRALNQRIDQRPANTPLPRTSDPEVAKLLAVVEDRAGRFGTPGFPVRGYQSYQAVCGAAQALTMRYAMFGYDASAAAADPVQAEAKLAAAITANTRAYQNEIFPLMGFTIRCTALHVPVFEDIVARLGPSGMTRERRDGLAQLRGGLVQLIEGTLMMMAQSAVQPAHRAAMLKRIGDDSPMLVRMMTLQQRSELAARVARYAPAVPAASKGDLDRLRAALADRRCEGLCAVA</sequence>
<organism evidence="2 3">
    <name type="scientific">Sphingomonas gilva</name>
    <dbReference type="NCBI Taxonomy" id="2305907"/>
    <lineage>
        <taxon>Bacteria</taxon>
        <taxon>Pseudomonadati</taxon>
        <taxon>Pseudomonadota</taxon>
        <taxon>Alphaproteobacteria</taxon>
        <taxon>Sphingomonadales</taxon>
        <taxon>Sphingomonadaceae</taxon>
        <taxon>Sphingomonas</taxon>
    </lineage>
</organism>
<feature type="signal peptide" evidence="1">
    <location>
        <begin position="1"/>
        <end position="18"/>
    </location>
</feature>
<evidence type="ECO:0000313" key="2">
    <source>
        <dbReference type="EMBL" id="RHW18757.1"/>
    </source>
</evidence>
<dbReference type="AlphaFoldDB" id="A0A396RQ80"/>
<comment type="caution">
    <text evidence="2">The sequence shown here is derived from an EMBL/GenBank/DDBJ whole genome shotgun (WGS) entry which is preliminary data.</text>
</comment>
<accession>A0A396RQ80</accession>
<evidence type="ECO:0000313" key="3">
    <source>
        <dbReference type="Proteomes" id="UP000266693"/>
    </source>
</evidence>
<protein>
    <submittedName>
        <fullName evidence="2">Uncharacterized protein</fullName>
    </submittedName>
</protein>
<keyword evidence="3" id="KW-1185">Reference proteome</keyword>
<name>A0A396RQ80_9SPHN</name>
<reference evidence="2 3" key="1">
    <citation type="submission" date="2018-08" db="EMBL/GenBank/DDBJ databases">
        <title>The multiple taxonomic identification of Sphingomonas gilva.</title>
        <authorList>
            <person name="Zhu D."/>
            <person name="Zheng S."/>
        </authorList>
    </citation>
    <scope>NUCLEOTIDE SEQUENCE [LARGE SCALE GENOMIC DNA]</scope>
    <source>
        <strain evidence="2 3">ZDH117</strain>
    </source>
</reference>
<keyword evidence="1" id="KW-0732">Signal</keyword>
<evidence type="ECO:0000256" key="1">
    <source>
        <dbReference type="SAM" id="SignalP"/>
    </source>
</evidence>
<dbReference type="Proteomes" id="UP000266693">
    <property type="component" value="Unassembled WGS sequence"/>
</dbReference>
<gene>
    <name evidence="2" type="ORF">D1610_00930</name>
</gene>
<dbReference type="RefSeq" id="WP_118862264.1">
    <property type="nucleotide sequence ID" value="NZ_QWLV01000001.1"/>
</dbReference>
<feature type="chain" id="PRO_5017455214" evidence="1">
    <location>
        <begin position="19"/>
        <end position="264"/>
    </location>
</feature>